<dbReference type="AlphaFoldDB" id="A0AAV6ECF4"/>
<proteinExistence type="predicted"/>
<protein>
    <submittedName>
        <fullName evidence="1">Uncharacterized protein</fullName>
    </submittedName>
</protein>
<dbReference type="GeneID" id="56510294"/>
<evidence type="ECO:0000313" key="2">
    <source>
        <dbReference type="Proteomes" id="UP000423641"/>
    </source>
</evidence>
<reference evidence="1 2" key="1">
    <citation type="submission" date="2019-09" db="EMBL/GenBank/DDBJ databases">
        <title>Draft genome sequences of 48 bacterial type strains from the CCUG.</title>
        <authorList>
            <person name="Tunovic T."/>
            <person name="Pineiro-Iglesias B."/>
            <person name="Unosson C."/>
            <person name="Inganas E."/>
            <person name="Ohlen M."/>
            <person name="Cardew S."/>
            <person name="Jensie-Markopoulos S."/>
            <person name="Salva-Serra F."/>
            <person name="Jaen-Luchoro D."/>
            <person name="Karlsson R."/>
            <person name="Svensson-Stadler L."/>
            <person name="Chun J."/>
            <person name="Moore E."/>
        </authorList>
    </citation>
    <scope>NUCLEOTIDE SEQUENCE [LARGE SCALE GENOMIC DNA]</scope>
    <source>
        <strain evidence="1 2">CCUG 34538</strain>
    </source>
</reference>
<sequence>MSNINIQAYIDNNTCKAKISTDVFSKDDKYAFYLYEDGIKIEQKWYSKESIIQFDTKLDNCKNYSITGFVRDKNNNILFRKTIKINHNMTIISARTDGIGARLRAIIFAIYLSRKLNCKFNYIWSSIDNYIYCPEEMEMMQGNKKRDIDDENCIFDEEFIQKYSYKDKIKITAGNNTKIAKIIKGEIQSDESIYFADNVEVGLRVLKDKKALEDYKKIFDEIKFNKNITDLFNKSKNTVRQYMPFIALHLRTGDIFYSPLNWDVGDIYIKA</sequence>
<dbReference type="EMBL" id="VZON01000014">
    <property type="protein sequence ID" value="KAB0610756.1"/>
    <property type="molecule type" value="Genomic_DNA"/>
</dbReference>
<organism evidence="1 2">
    <name type="scientific">Campylobacter hyointestinalis subsp. lawsonii</name>
    <dbReference type="NCBI Taxonomy" id="91353"/>
    <lineage>
        <taxon>Bacteria</taxon>
        <taxon>Pseudomonadati</taxon>
        <taxon>Campylobacterota</taxon>
        <taxon>Epsilonproteobacteria</taxon>
        <taxon>Campylobacterales</taxon>
        <taxon>Campylobacteraceae</taxon>
        <taxon>Campylobacter</taxon>
    </lineage>
</organism>
<dbReference type="RefSeq" id="WP_112000775.1">
    <property type="nucleotide sequence ID" value="NZ_CP053828.1"/>
</dbReference>
<dbReference type="Proteomes" id="UP000423641">
    <property type="component" value="Unassembled WGS sequence"/>
</dbReference>
<accession>A0AAV6ECF4</accession>
<name>A0AAV6ECF4_CAMHY</name>
<evidence type="ECO:0000313" key="1">
    <source>
        <dbReference type="EMBL" id="KAB0610756.1"/>
    </source>
</evidence>
<gene>
    <name evidence="1" type="ORF">F7P66_09150</name>
</gene>
<comment type="caution">
    <text evidence="1">The sequence shown here is derived from an EMBL/GenBank/DDBJ whole genome shotgun (WGS) entry which is preliminary data.</text>
</comment>